<dbReference type="InterPro" id="IPR003660">
    <property type="entry name" value="HAMP_dom"/>
</dbReference>
<evidence type="ECO:0000256" key="13">
    <source>
        <dbReference type="ARBA" id="ARBA00023012"/>
    </source>
</evidence>
<keyword evidence="9" id="KW-0547">Nucleotide-binding</keyword>
<evidence type="ECO:0000256" key="1">
    <source>
        <dbReference type="ARBA" id="ARBA00000085"/>
    </source>
</evidence>
<dbReference type="PANTHER" id="PTHR44936:SF5">
    <property type="entry name" value="SENSOR HISTIDINE KINASE ENVZ"/>
    <property type="match status" value="1"/>
</dbReference>
<evidence type="ECO:0000313" key="19">
    <source>
        <dbReference type="Proteomes" id="UP000254764"/>
    </source>
</evidence>
<dbReference type="Pfam" id="PF00672">
    <property type="entry name" value="HAMP"/>
    <property type="match status" value="1"/>
</dbReference>
<evidence type="ECO:0000256" key="2">
    <source>
        <dbReference type="ARBA" id="ARBA00004429"/>
    </source>
</evidence>
<reference evidence="19" key="1">
    <citation type="submission" date="2018-07" db="EMBL/GenBank/DDBJ databases">
        <authorList>
            <person name="Peiro R."/>
            <person name="Begona"/>
            <person name="Cbmso G."/>
            <person name="Lopez M."/>
            <person name="Gonzalez S."/>
        </authorList>
    </citation>
    <scope>NUCLEOTIDE SEQUENCE [LARGE SCALE GENOMIC DNA]</scope>
</reference>
<keyword evidence="12 15" id="KW-1133">Transmembrane helix</keyword>
<evidence type="ECO:0000256" key="12">
    <source>
        <dbReference type="ARBA" id="ARBA00022989"/>
    </source>
</evidence>
<evidence type="ECO:0000313" key="18">
    <source>
        <dbReference type="EMBL" id="SSC64475.1"/>
    </source>
</evidence>
<dbReference type="PANTHER" id="PTHR44936">
    <property type="entry name" value="SENSOR PROTEIN CREC"/>
    <property type="match status" value="1"/>
</dbReference>
<sequence>MTLFDSIRRDNDRNPGGLKGLSRWLRHQLPTGLFARSLLIIILPMLILQTVLAAVFMERHWQMVTERMSSAVTRDIAAIIALIEAYPAEADFKNVVRIARDKLNMTVSMEAGGQLPATRPKPFFSILDQILSDQIENQIARPFWIDTVGDSRLVEIRIALDQGVLRIFARRNSAYASNTHIFLLWMVGTSLVLIVISTLFLRGQIRPILSLAKAAESFGKGQRPPENFSPRGADEVRRAGLAFILMRERIERQMEQRTAMLTGVSHDLRTILTRFKLQLALAGDNPDLQGLNQDVEDMQTMLEGYMAFARGEAEEDVGKLRLGELLDKLKADFELHGKTLSYRIEGDEEVAVRPTAFARLVTNLASNSRRYANRVEIEAKHSAKWLTIVIDDDGPGIPADYRDDVFKPFFRLDEARNLDASGTGLGLAIARDIARSHGGNVTLSDSPLGGLRATIRVPA</sequence>
<dbReference type="SMART" id="SM00388">
    <property type="entry name" value="HisKA"/>
    <property type="match status" value="1"/>
</dbReference>
<dbReference type="PRINTS" id="PR00344">
    <property type="entry name" value="BCTRLSENSOR"/>
</dbReference>
<dbReference type="OrthoDB" id="9804645at2"/>
<feature type="transmembrane region" description="Helical" evidence="15">
    <location>
        <begin position="181"/>
        <end position="201"/>
    </location>
</feature>
<dbReference type="RefSeq" id="WP_115671652.1">
    <property type="nucleotide sequence ID" value="NZ_UEYP01000011.1"/>
</dbReference>
<dbReference type="EC" id="2.7.13.3" evidence="3"/>
<dbReference type="Pfam" id="PF02518">
    <property type="entry name" value="HATPase_c"/>
    <property type="match status" value="1"/>
</dbReference>
<dbReference type="SUPFAM" id="SSF55874">
    <property type="entry name" value="ATPase domain of HSP90 chaperone/DNA topoisomerase II/histidine kinase"/>
    <property type="match status" value="1"/>
</dbReference>
<organism evidence="18 19">
    <name type="scientific">Ciceribacter selenitireducens ATCC BAA-1503</name>
    <dbReference type="NCBI Taxonomy" id="1336235"/>
    <lineage>
        <taxon>Bacteria</taxon>
        <taxon>Pseudomonadati</taxon>
        <taxon>Pseudomonadota</taxon>
        <taxon>Alphaproteobacteria</taxon>
        <taxon>Hyphomicrobiales</taxon>
        <taxon>Rhizobiaceae</taxon>
        <taxon>Ciceribacter</taxon>
    </lineage>
</organism>
<dbReference type="SUPFAM" id="SSF47384">
    <property type="entry name" value="Homodimeric domain of signal transducing histidine kinase"/>
    <property type="match status" value="1"/>
</dbReference>
<dbReference type="PROSITE" id="PS50885">
    <property type="entry name" value="HAMP"/>
    <property type="match status" value="1"/>
</dbReference>
<keyword evidence="7" id="KW-0808">Transferase</keyword>
<keyword evidence="4" id="KW-1003">Cell membrane</keyword>
<dbReference type="AlphaFoldDB" id="A0A376A9J7"/>
<keyword evidence="13" id="KW-0902">Two-component regulatory system</keyword>
<dbReference type="EMBL" id="UEYP01000011">
    <property type="protein sequence ID" value="SSC64475.1"/>
    <property type="molecule type" value="Genomic_DNA"/>
</dbReference>
<keyword evidence="11" id="KW-0067">ATP-binding</keyword>
<feature type="domain" description="HAMP" evidence="17">
    <location>
        <begin position="202"/>
        <end position="255"/>
    </location>
</feature>
<evidence type="ECO:0000256" key="7">
    <source>
        <dbReference type="ARBA" id="ARBA00022679"/>
    </source>
</evidence>
<keyword evidence="10" id="KW-0418">Kinase</keyword>
<evidence type="ECO:0000259" key="17">
    <source>
        <dbReference type="PROSITE" id="PS50885"/>
    </source>
</evidence>
<protein>
    <recommendedName>
        <fullName evidence="3">histidine kinase</fullName>
        <ecNumber evidence="3">2.7.13.3</ecNumber>
    </recommendedName>
</protein>
<gene>
    <name evidence="18" type="ORF">RHIZ70_183</name>
</gene>
<dbReference type="SMART" id="SM00387">
    <property type="entry name" value="HATPase_c"/>
    <property type="match status" value="1"/>
</dbReference>
<evidence type="ECO:0000256" key="5">
    <source>
        <dbReference type="ARBA" id="ARBA00022519"/>
    </source>
</evidence>
<dbReference type="InterPro" id="IPR004358">
    <property type="entry name" value="Sig_transdc_His_kin-like_C"/>
</dbReference>
<evidence type="ECO:0000256" key="15">
    <source>
        <dbReference type="SAM" id="Phobius"/>
    </source>
</evidence>
<keyword evidence="19" id="KW-1185">Reference proteome</keyword>
<evidence type="ECO:0000256" key="9">
    <source>
        <dbReference type="ARBA" id="ARBA00022741"/>
    </source>
</evidence>
<evidence type="ECO:0000256" key="4">
    <source>
        <dbReference type="ARBA" id="ARBA00022475"/>
    </source>
</evidence>
<comment type="subcellular location">
    <subcellularLocation>
        <location evidence="2">Cell inner membrane</location>
        <topology evidence="2">Multi-pass membrane protein</topology>
    </subcellularLocation>
</comment>
<dbReference type="InterPro" id="IPR003594">
    <property type="entry name" value="HATPase_dom"/>
</dbReference>
<dbReference type="GO" id="GO:0000155">
    <property type="term" value="F:phosphorelay sensor kinase activity"/>
    <property type="evidence" value="ECO:0007669"/>
    <property type="project" value="InterPro"/>
</dbReference>
<dbReference type="InterPro" id="IPR036097">
    <property type="entry name" value="HisK_dim/P_sf"/>
</dbReference>
<dbReference type="Proteomes" id="UP000254764">
    <property type="component" value="Unassembled WGS sequence"/>
</dbReference>
<feature type="domain" description="Histidine kinase" evidence="16">
    <location>
        <begin position="263"/>
        <end position="459"/>
    </location>
</feature>
<keyword evidence="5" id="KW-0997">Cell inner membrane</keyword>
<evidence type="ECO:0000256" key="8">
    <source>
        <dbReference type="ARBA" id="ARBA00022692"/>
    </source>
</evidence>
<evidence type="ECO:0000256" key="14">
    <source>
        <dbReference type="ARBA" id="ARBA00023136"/>
    </source>
</evidence>
<keyword evidence="6" id="KW-0597">Phosphoprotein</keyword>
<accession>A0A376A9J7</accession>
<keyword evidence="8 15" id="KW-0812">Transmembrane</keyword>
<evidence type="ECO:0000259" key="16">
    <source>
        <dbReference type="PROSITE" id="PS50109"/>
    </source>
</evidence>
<feature type="transmembrane region" description="Helical" evidence="15">
    <location>
        <begin position="33"/>
        <end position="57"/>
    </location>
</feature>
<dbReference type="GO" id="GO:0005524">
    <property type="term" value="F:ATP binding"/>
    <property type="evidence" value="ECO:0007669"/>
    <property type="project" value="UniProtKB-KW"/>
</dbReference>
<dbReference type="InterPro" id="IPR003661">
    <property type="entry name" value="HisK_dim/P_dom"/>
</dbReference>
<evidence type="ECO:0000256" key="6">
    <source>
        <dbReference type="ARBA" id="ARBA00022553"/>
    </source>
</evidence>
<dbReference type="CDD" id="cd00082">
    <property type="entry name" value="HisKA"/>
    <property type="match status" value="1"/>
</dbReference>
<dbReference type="Gene3D" id="1.10.287.130">
    <property type="match status" value="1"/>
</dbReference>
<name>A0A376A9J7_9HYPH</name>
<dbReference type="Gene3D" id="3.30.565.10">
    <property type="entry name" value="Histidine kinase-like ATPase, C-terminal domain"/>
    <property type="match status" value="1"/>
</dbReference>
<dbReference type="InterPro" id="IPR005467">
    <property type="entry name" value="His_kinase_dom"/>
</dbReference>
<evidence type="ECO:0000256" key="11">
    <source>
        <dbReference type="ARBA" id="ARBA00022840"/>
    </source>
</evidence>
<dbReference type="STRING" id="1336235.GCA_000518785_00786"/>
<keyword evidence="14 15" id="KW-0472">Membrane</keyword>
<proteinExistence type="predicted"/>
<dbReference type="InterPro" id="IPR050980">
    <property type="entry name" value="2C_sensor_his_kinase"/>
</dbReference>
<dbReference type="PROSITE" id="PS50109">
    <property type="entry name" value="HIS_KIN"/>
    <property type="match status" value="1"/>
</dbReference>
<evidence type="ECO:0000256" key="10">
    <source>
        <dbReference type="ARBA" id="ARBA00022777"/>
    </source>
</evidence>
<dbReference type="InterPro" id="IPR036890">
    <property type="entry name" value="HATPase_C_sf"/>
</dbReference>
<comment type="catalytic activity">
    <reaction evidence="1">
        <text>ATP + protein L-histidine = ADP + protein N-phospho-L-histidine.</text>
        <dbReference type="EC" id="2.7.13.3"/>
    </reaction>
</comment>
<evidence type="ECO:0000256" key="3">
    <source>
        <dbReference type="ARBA" id="ARBA00012438"/>
    </source>
</evidence>
<dbReference type="GO" id="GO:0005886">
    <property type="term" value="C:plasma membrane"/>
    <property type="evidence" value="ECO:0007669"/>
    <property type="project" value="UniProtKB-SubCell"/>
</dbReference>